<dbReference type="PANTHER" id="PTHR46910:SF40">
    <property type="entry name" value="ZN(II)2CYS6 TRANSCRIPTION FACTOR (EUROFUNG)"/>
    <property type="match status" value="1"/>
</dbReference>
<dbReference type="GO" id="GO:0003677">
    <property type="term" value="F:DNA binding"/>
    <property type="evidence" value="ECO:0007669"/>
    <property type="project" value="InterPro"/>
</dbReference>
<keyword evidence="1" id="KW-0539">Nucleus</keyword>
<gene>
    <name evidence="4" type="ORF">M407DRAFT_140093</name>
</gene>
<feature type="region of interest" description="Disordered" evidence="2">
    <location>
        <begin position="195"/>
        <end position="217"/>
    </location>
</feature>
<feature type="compositionally biased region" description="Polar residues" evidence="2">
    <location>
        <begin position="277"/>
        <end position="294"/>
    </location>
</feature>
<feature type="compositionally biased region" description="Low complexity" evidence="2">
    <location>
        <begin position="388"/>
        <end position="397"/>
    </location>
</feature>
<feature type="compositionally biased region" description="Polar residues" evidence="2">
    <location>
        <begin position="371"/>
        <end position="387"/>
    </location>
</feature>
<feature type="region of interest" description="Disordered" evidence="2">
    <location>
        <begin position="258"/>
        <end position="294"/>
    </location>
</feature>
<dbReference type="AlphaFoldDB" id="A0A0C3Q8S0"/>
<dbReference type="GO" id="GO:0006351">
    <property type="term" value="P:DNA-templated transcription"/>
    <property type="evidence" value="ECO:0007669"/>
    <property type="project" value="InterPro"/>
</dbReference>
<dbReference type="CDD" id="cd12148">
    <property type="entry name" value="fungal_TF_MHR"/>
    <property type="match status" value="1"/>
</dbReference>
<reference evidence="4 5" key="1">
    <citation type="submission" date="2014-04" db="EMBL/GenBank/DDBJ databases">
        <authorList>
            <consortium name="DOE Joint Genome Institute"/>
            <person name="Kuo A."/>
            <person name="Girlanda M."/>
            <person name="Perotto S."/>
            <person name="Kohler A."/>
            <person name="Nagy L.G."/>
            <person name="Floudas D."/>
            <person name="Copeland A."/>
            <person name="Barry K.W."/>
            <person name="Cichocki N."/>
            <person name="Veneault-Fourrey C."/>
            <person name="LaButti K."/>
            <person name="Lindquist E.A."/>
            <person name="Lipzen A."/>
            <person name="Lundell T."/>
            <person name="Morin E."/>
            <person name="Murat C."/>
            <person name="Sun H."/>
            <person name="Tunlid A."/>
            <person name="Henrissat B."/>
            <person name="Grigoriev I.V."/>
            <person name="Hibbett D.S."/>
            <person name="Martin F."/>
            <person name="Nordberg H.P."/>
            <person name="Cantor M.N."/>
            <person name="Hua S.X."/>
        </authorList>
    </citation>
    <scope>NUCLEOTIDE SEQUENCE [LARGE SCALE GENOMIC DNA]</scope>
    <source>
        <strain evidence="4 5">MUT 4182</strain>
    </source>
</reference>
<dbReference type="InterPro" id="IPR007219">
    <property type="entry name" value="XnlR_reg_dom"/>
</dbReference>
<feature type="compositionally biased region" description="Polar residues" evidence="2">
    <location>
        <begin position="258"/>
        <end position="270"/>
    </location>
</feature>
<dbReference type="OrthoDB" id="1708823at2759"/>
<keyword evidence="5" id="KW-1185">Reference proteome</keyword>
<evidence type="ECO:0000256" key="2">
    <source>
        <dbReference type="SAM" id="MobiDB-lite"/>
    </source>
</evidence>
<name>A0A0C3Q8S0_9AGAM</name>
<feature type="compositionally biased region" description="Basic residues" evidence="2">
    <location>
        <begin position="199"/>
        <end position="213"/>
    </location>
</feature>
<dbReference type="SMART" id="SM00906">
    <property type="entry name" value="Fungal_trans"/>
    <property type="match status" value="1"/>
</dbReference>
<sequence length="1033" mass="109364">MPPSPPRTKTSKSGRYSPLGGAFPLLGLKWCGSNSAPAARPPPLTNSTAHPLSASVILPGPPLVPPTMAPLLADSAQRTRNASVSTDLSTLALSDCPPLSPCLGTNCECRYLRRLQEAAAAAAAMANGGGNDVNGQATPIVPSHTRTSASTGAGYFPSSTSPTTAAATVNGQMVVPSQAPSSAGYAATHSFMDTNTITHPHHTSPLHHPHSHHAQSLPSLNTQLGVGIGMNHYNGAHQSTSANGVAIPTLPSLPSLTSMNWSGASPNSNGTGVGPHQPSSANSSHNPQSAVESSWLQQTHVPMHLQPSPARLSPILGHASNLNLPSSNGIGGSAAGLSNLATSSAPANGGVIPPSRYPIAADLNGLANAVRPQSSKGPASGSANPAVSTGNGNTANGPTGGSSGSSHTSGTPPPTAGASTTSTAVDAHHPHHRDASPASSSIIGQHVHGHYSQMSGGFLPAFVRSRASSPVPGEQGPRGMPNGSADGQFANGLGGVNAVPLTPTTAAEIFPQHPLYNWSMPYKDIESANSPELHRQQPQLHTPNPNSQLIHPPLSAFHRAHSLETIAPMPLITHILGLFFDFVYPLTPCVHKPSFWEGLRDKREEKDPLFFALVCSTLASTLVQVPRSYLPMERDEVRKLAKRFEEASRLVTMSAYDPPQSILVVIRYFDNVYHFCEGHDAASHAAFGEAAHIAVTLHMHEEASYEGLDFIESEVRRRAFWLLFGADKSMSILLGRPICLRDEDCTLHFPREVDDEYITAHAILPQPPNKTAIVSGLNYISRIFALLGEILVRIRVDKRSPPQGPFATARLEEVRALHTRICSALAHAPAELRLGSKGRRDGGDGKDGATGTSPSGAINFADFGGPSFTEGAFAELKEFFDSPNANRENASNPFMVMQANLYVTQQLVRFVIEQYRHELITLMRENGTDPSQCGSIAAAAELARGGWTSEDREAVASDLLNVLHSIPITSIATNGPSLVHKVRFVASTLLDSVRKAETAPASAARAHAYLWDFLSILSEIERNYLLCDDRDVE</sequence>
<evidence type="ECO:0000313" key="5">
    <source>
        <dbReference type="Proteomes" id="UP000054248"/>
    </source>
</evidence>
<reference evidence="5" key="2">
    <citation type="submission" date="2015-01" db="EMBL/GenBank/DDBJ databases">
        <title>Evolutionary Origins and Diversification of the Mycorrhizal Mutualists.</title>
        <authorList>
            <consortium name="DOE Joint Genome Institute"/>
            <consortium name="Mycorrhizal Genomics Consortium"/>
            <person name="Kohler A."/>
            <person name="Kuo A."/>
            <person name="Nagy L.G."/>
            <person name="Floudas D."/>
            <person name="Copeland A."/>
            <person name="Barry K.W."/>
            <person name="Cichocki N."/>
            <person name="Veneault-Fourrey C."/>
            <person name="LaButti K."/>
            <person name="Lindquist E.A."/>
            <person name="Lipzen A."/>
            <person name="Lundell T."/>
            <person name="Morin E."/>
            <person name="Murat C."/>
            <person name="Riley R."/>
            <person name="Ohm R."/>
            <person name="Sun H."/>
            <person name="Tunlid A."/>
            <person name="Henrissat B."/>
            <person name="Grigoriev I.V."/>
            <person name="Hibbett D.S."/>
            <person name="Martin F."/>
        </authorList>
    </citation>
    <scope>NUCLEOTIDE SEQUENCE [LARGE SCALE GENOMIC DNA]</scope>
    <source>
        <strain evidence="5">MUT 4182</strain>
    </source>
</reference>
<feature type="compositionally biased region" description="Basic and acidic residues" evidence="2">
    <location>
        <begin position="838"/>
        <end position="847"/>
    </location>
</feature>
<organism evidence="4 5">
    <name type="scientific">Tulasnella calospora MUT 4182</name>
    <dbReference type="NCBI Taxonomy" id="1051891"/>
    <lineage>
        <taxon>Eukaryota</taxon>
        <taxon>Fungi</taxon>
        <taxon>Dikarya</taxon>
        <taxon>Basidiomycota</taxon>
        <taxon>Agaricomycotina</taxon>
        <taxon>Agaricomycetes</taxon>
        <taxon>Cantharellales</taxon>
        <taxon>Tulasnellaceae</taxon>
        <taxon>Tulasnella</taxon>
    </lineage>
</organism>
<feature type="region of interest" description="Disordered" evidence="2">
    <location>
        <begin position="833"/>
        <end position="856"/>
    </location>
</feature>
<dbReference type="STRING" id="1051891.A0A0C3Q8S0"/>
<dbReference type="HOGENOM" id="CLU_293916_0_0_1"/>
<feature type="region of interest" description="Disordered" evidence="2">
    <location>
        <begin position="369"/>
        <end position="440"/>
    </location>
</feature>
<protein>
    <recommendedName>
        <fullName evidence="3">Xylanolytic transcriptional activator regulatory domain-containing protein</fullName>
    </recommendedName>
</protein>
<evidence type="ECO:0000256" key="1">
    <source>
        <dbReference type="ARBA" id="ARBA00023242"/>
    </source>
</evidence>
<evidence type="ECO:0000313" key="4">
    <source>
        <dbReference type="EMBL" id="KIO20199.1"/>
    </source>
</evidence>
<dbReference type="GO" id="GO:0008270">
    <property type="term" value="F:zinc ion binding"/>
    <property type="evidence" value="ECO:0007669"/>
    <property type="project" value="InterPro"/>
</dbReference>
<dbReference type="Pfam" id="PF04082">
    <property type="entry name" value="Fungal_trans"/>
    <property type="match status" value="1"/>
</dbReference>
<dbReference type="PANTHER" id="PTHR46910">
    <property type="entry name" value="TRANSCRIPTION FACTOR PDR1"/>
    <property type="match status" value="1"/>
</dbReference>
<feature type="region of interest" description="Disordered" evidence="2">
    <location>
        <begin position="130"/>
        <end position="163"/>
    </location>
</feature>
<dbReference type="Proteomes" id="UP000054248">
    <property type="component" value="Unassembled WGS sequence"/>
</dbReference>
<dbReference type="EMBL" id="KN823183">
    <property type="protein sequence ID" value="KIO20199.1"/>
    <property type="molecule type" value="Genomic_DNA"/>
</dbReference>
<dbReference type="InterPro" id="IPR050987">
    <property type="entry name" value="AtrR-like"/>
</dbReference>
<feature type="domain" description="Xylanolytic transcriptional activator regulatory" evidence="3">
    <location>
        <begin position="683"/>
        <end position="756"/>
    </location>
</feature>
<feature type="compositionally biased region" description="Low complexity" evidence="2">
    <location>
        <begin position="404"/>
        <end position="424"/>
    </location>
</feature>
<proteinExistence type="predicted"/>
<accession>A0A0C3Q8S0</accession>
<dbReference type="GO" id="GO:0003700">
    <property type="term" value="F:DNA-binding transcription factor activity"/>
    <property type="evidence" value="ECO:0007669"/>
    <property type="project" value="InterPro"/>
</dbReference>
<evidence type="ECO:0000259" key="3">
    <source>
        <dbReference type="SMART" id="SM00906"/>
    </source>
</evidence>